<reference evidence="2 3" key="2">
    <citation type="submission" date="2016-12" db="EMBL/GenBank/DDBJ databases">
        <title>Genome sequencing and description of Paenibacillus sp. nov. from high altitude lake in the Indian Trans- Himalayas.</title>
        <authorList>
            <person name="Kiran S."/>
            <person name="Swarnkar M.K."/>
            <person name="Rana A."/>
            <person name="Tewari R."/>
            <person name="Gulati A."/>
        </authorList>
    </citation>
    <scope>NUCLEOTIDE SEQUENCE [LARGE SCALE GENOMIC DNA]</scope>
    <source>
        <strain evidence="2 3">IHBB 9951</strain>
    </source>
</reference>
<dbReference type="OrthoDB" id="2678365at2"/>
<dbReference type="EMBL" id="MRVI01000002">
    <property type="protein sequence ID" value="OOC59245.1"/>
    <property type="molecule type" value="Genomic_DNA"/>
</dbReference>
<organism evidence="1">
    <name type="scientific">Paenibacillus ihbetae</name>
    <dbReference type="NCBI Taxonomy" id="1870820"/>
    <lineage>
        <taxon>Bacteria</taxon>
        <taxon>Bacillati</taxon>
        <taxon>Bacillota</taxon>
        <taxon>Bacilli</taxon>
        <taxon>Bacillales</taxon>
        <taxon>Paenibacillaceae</taxon>
        <taxon>Paenibacillus</taxon>
    </lineage>
</organism>
<proteinExistence type="predicted"/>
<evidence type="ECO:0000313" key="1">
    <source>
        <dbReference type="EMBL" id="ANY73322.1"/>
    </source>
</evidence>
<evidence type="ECO:0000313" key="3">
    <source>
        <dbReference type="Proteomes" id="UP000189059"/>
    </source>
</evidence>
<dbReference type="Proteomes" id="UP000189059">
    <property type="component" value="Unassembled WGS sequence"/>
</dbReference>
<dbReference type="EMBL" id="CP016809">
    <property type="protein sequence ID" value="ANY73322.1"/>
    <property type="molecule type" value="Genomic_DNA"/>
</dbReference>
<dbReference type="RefSeq" id="WP_077570245.1">
    <property type="nucleotide sequence ID" value="NZ_CP016809.1"/>
</dbReference>
<evidence type="ECO:0000313" key="2">
    <source>
        <dbReference type="EMBL" id="OOC59245.1"/>
    </source>
</evidence>
<protein>
    <submittedName>
        <fullName evidence="1">Uncharacterized protein</fullName>
    </submittedName>
</protein>
<reference evidence="1" key="1">
    <citation type="submission" date="2016-08" db="EMBL/GenBank/DDBJ databases">
        <title>Complete Genome Seqeunce of Paenibacillus sp. nov. IHBB 9852 from high altitute lake of Indian trans-Himalayas.</title>
        <authorList>
            <person name="Kiran S."/>
            <person name="Swarnkar M.K."/>
            <person name="Rana A."/>
            <person name="Tewari R."/>
            <person name="Gulati A."/>
        </authorList>
    </citation>
    <scope>NUCLEOTIDE SEQUENCE [LARGE SCALE GENOMIC DNA]</scope>
    <source>
        <strain evidence="1">IHBB 9852</strain>
    </source>
</reference>
<dbReference type="GeneID" id="48309049"/>
<accession>A0A1B2E067</accession>
<name>A0A1B2E067_9BACL</name>
<keyword evidence="3" id="KW-1185">Reference proteome</keyword>
<dbReference type="KEGG" id="pib:BBD41_12430"/>
<gene>
    <name evidence="2" type="ORF">BBD40_26850</name>
    <name evidence="1" type="ORF">BBD41_12430</name>
</gene>
<dbReference type="AlphaFoldDB" id="A0A1B2E067"/>
<sequence length="139" mass="16285">MDREHAVFLLKCHAFAHDDLEHPKMQRGFLGMLRPFNGELVEENFHELMQIIEVLADDLGKPALDREIIACFWSICQLARAWAVYPEGMLRRNGLLTPDQEETIEEWIDMISYAVMVLLEGEGQLEEALWGYREYMKRT</sequence>